<proteinExistence type="predicted"/>
<organism evidence="2 3">
    <name type="scientific">Teratosphaeria nubilosa</name>
    <dbReference type="NCBI Taxonomy" id="161662"/>
    <lineage>
        <taxon>Eukaryota</taxon>
        <taxon>Fungi</taxon>
        <taxon>Dikarya</taxon>
        <taxon>Ascomycota</taxon>
        <taxon>Pezizomycotina</taxon>
        <taxon>Dothideomycetes</taxon>
        <taxon>Dothideomycetidae</taxon>
        <taxon>Mycosphaerellales</taxon>
        <taxon>Teratosphaeriaceae</taxon>
        <taxon>Teratosphaeria</taxon>
    </lineage>
</organism>
<evidence type="ECO:0000256" key="1">
    <source>
        <dbReference type="SAM" id="SignalP"/>
    </source>
</evidence>
<evidence type="ECO:0000313" key="3">
    <source>
        <dbReference type="Proteomes" id="UP000799436"/>
    </source>
</evidence>
<feature type="signal peptide" evidence="1">
    <location>
        <begin position="1"/>
        <end position="22"/>
    </location>
</feature>
<name>A0A6G1LKK2_9PEZI</name>
<dbReference type="Proteomes" id="UP000799436">
    <property type="component" value="Unassembled WGS sequence"/>
</dbReference>
<reference evidence="2" key="1">
    <citation type="journal article" date="2020" name="Stud. Mycol.">
        <title>101 Dothideomycetes genomes: a test case for predicting lifestyles and emergence of pathogens.</title>
        <authorList>
            <person name="Haridas S."/>
            <person name="Albert R."/>
            <person name="Binder M."/>
            <person name="Bloem J."/>
            <person name="Labutti K."/>
            <person name="Salamov A."/>
            <person name="Andreopoulos B."/>
            <person name="Baker S."/>
            <person name="Barry K."/>
            <person name="Bills G."/>
            <person name="Bluhm B."/>
            <person name="Cannon C."/>
            <person name="Castanera R."/>
            <person name="Culley D."/>
            <person name="Daum C."/>
            <person name="Ezra D."/>
            <person name="Gonzalez J."/>
            <person name="Henrissat B."/>
            <person name="Kuo A."/>
            <person name="Liang C."/>
            <person name="Lipzen A."/>
            <person name="Lutzoni F."/>
            <person name="Magnuson J."/>
            <person name="Mondo S."/>
            <person name="Nolan M."/>
            <person name="Ohm R."/>
            <person name="Pangilinan J."/>
            <person name="Park H.-J."/>
            <person name="Ramirez L."/>
            <person name="Alfaro M."/>
            <person name="Sun H."/>
            <person name="Tritt A."/>
            <person name="Yoshinaga Y."/>
            <person name="Zwiers L.-H."/>
            <person name="Turgeon B."/>
            <person name="Goodwin S."/>
            <person name="Spatafora J."/>
            <person name="Crous P."/>
            <person name="Grigoriev I."/>
        </authorList>
    </citation>
    <scope>NUCLEOTIDE SEQUENCE</scope>
    <source>
        <strain evidence="2">CBS 116005</strain>
    </source>
</reference>
<feature type="chain" id="PRO_5026221950" evidence="1">
    <location>
        <begin position="23"/>
        <end position="78"/>
    </location>
</feature>
<gene>
    <name evidence="2" type="ORF">EJ03DRAFT_324191</name>
</gene>
<sequence>MRPTNLLTPLIPLLLTLPFTTAAKLGAGGECVVGTGNSQCCDCNGGWLLQCFPDNTSTKKGRCLSTGYHPANGGPCTC</sequence>
<protein>
    <submittedName>
        <fullName evidence="2">Uncharacterized protein</fullName>
    </submittedName>
</protein>
<keyword evidence="1" id="KW-0732">Signal</keyword>
<dbReference type="AlphaFoldDB" id="A0A6G1LKK2"/>
<dbReference type="EMBL" id="ML995812">
    <property type="protein sequence ID" value="KAF2773140.1"/>
    <property type="molecule type" value="Genomic_DNA"/>
</dbReference>
<accession>A0A6G1LKK2</accession>
<evidence type="ECO:0000313" key="2">
    <source>
        <dbReference type="EMBL" id="KAF2773140.1"/>
    </source>
</evidence>
<keyword evidence="3" id="KW-1185">Reference proteome</keyword>